<dbReference type="SUPFAM" id="SSF51430">
    <property type="entry name" value="NAD(P)-linked oxidoreductase"/>
    <property type="match status" value="1"/>
</dbReference>
<keyword evidence="5" id="KW-1185">Reference proteome</keyword>
<protein>
    <submittedName>
        <fullName evidence="4">Aldo/keto reductase</fullName>
    </submittedName>
</protein>
<evidence type="ECO:0000313" key="4">
    <source>
        <dbReference type="EMBL" id="KAF9487482.1"/>
    </source>
</evidence>
<dbReference type="Gene3D" id="3.20.20.100">
    <property type="entry name" value="NADP-dependent oxidoreductase domain"/>
    <property type="match status" value="1"/>
</dbReference>
<dbReference type="InterPro" id="IPR023210">
    <property type="entry name" value="NADP_OxRdtase_dom"/>
</dbReference>
<dbReference type="InterPro" id="IPR036812">
    <property type="entry name" value="NAD(P)_OxRdtase_dom_sf"/>
</dbReference>
<accession>A0A9P5ZFV0</accession>
<evidence type="ECO:0000313" key="5">
    <source>
        <dbReference type="Proteomes" id="UP000807025"/>
    </source>
</evidence>
<evidence type="ECO:0000259" key="3">
    <source>
        <dbReference type="Pfam" id="PF00248"/>
    </source>
</evidence>
<dbReference type="AlphaFoldDB" id="A0A9P5ZFV0"/>
<dbReference type="Proteomes" id="UP000807025">
    <property type="component" value="Unassembled WGS sequence"/>
</dbReference>
<proteinExistence type="inferred from homology"/>
<dbReference type="InterPro" id="IPR050523">
    <property type="entry name" value="AKR_Detox_Biosynth"/>
</dbReference>
<evidence type="ECO:0000256" key="2">
    <source>
        <dbReference type="ARBA" id="ARBA00038157"/>
    </source>
</evidence>
<dbReference type="PANTHER" id="PTHR43364">
    <property type="entry name" value="NADH-SPECIFIC METHYLGLYOXAL REDUCTASE-RELATED"/>
    <property type="match status" value="1"/>
</dbReference>
<evidence type="ECO:0000256" key="1">
    <source>
        <dbReference type="ARBA" id="ARBA00022857"/>
    </source>
</evidence>
<feature type="domain" description="NADP-dependent oxidoreductase" evidence="3">
    <location>
        <begin position="68"/>
        <end position="201"/>
    </location>
</feature>
<dbReference type="PANTHER" id="PTHR43364:SF7">
    <property type="entry name" value="NADP-DEPENDENT OXIDOREDUCTASE DOMAIN-CONTAINING PROTEIN-RELATED"/>
    <property type="match status" value="1"/>
</dbReference>
<comment type="similarity">
    <text evidence="2">Belongs to the aldo/keto reductase family. Aldo/keto reductase 2 subfamily.</text>
</comment>
<keyword evidence="1" id="KW-0521">NADP</keyword>
<dbReference type="Pfam" id="PF00248">
    <property type="entry name" value="Aldo_ket_red"/>
    <property type="match status" value="1"/>
</dbReference>
<dbReference type="EMBL" id="MU154774">
    <property type="protein sequence ID" value="KAF9487482.1"/>
    <property type="molecule type" value="Genomic_DNA"/>
</dbReference>
<organism evidence="4 5">
    <name type="scientific">Pleurotus eryngii</name>
    <name type="common">Boletus of the steppes</name>
    <dbReference type="NCBI Taxonomy" id="5323"/>
    <lineage>
        <taxon>Eukaryota</taxon>
        <taxon>Fungi</taxon>
        <taxon>Dikarya</taxon>
        <taxon>Basidiomycota</taxon>
        <taxon>Agaricomycotina</taxon>
        <taxon>Agaricomycetes</taxon>
        <taxon>Agaricomycetidae</taxon>
        <taxon>Agaricales</taxon>
        <taxon>Pleurotineae</taxon>
        <taxon>Pleurotaceae</taxon>
        <taxon>Pleurotus</taxon>
    </lineage>
</organism>
<gene>
    <name evidence="4" type="ORF">BDN71DRAFT_1485310</name>
</gene>
<comment type="caution">
    <text evidence="4">The sequence shown here is derived from an EMBL/GenBank/DDBJ whole genome shotgun (WGS) entry which is preliminary data.</text>
</comment>
<name>A0A9P5ZFV0_PLEER</name>
<sequence>MSHVVFAPFPPPKSGLGQYRMLSSRAGVHVSPLQLGGMNIGDKWASLGMGAKDKENSLKLVDGPGQVFIGKWAESRGYSTPCKRSDDTIKIKVNHGGNPVKNLNICVEASLKKLCTTYIDILYVHFWDYSTSVEEVMDGLHHLVAQGKVLYLGISDAPAWIVAKANSYARFSHKTPFVIYQGAWNVIRRDFERDIIPMARRYIQVRSKCKVVLHRMQ</sequence>
<reference evidence="4" key="1">
    <citation type="submission" date="2020-11" db="EMBL/GenBank/DDBJ databases">
        <authorList>
            <consortium name="DOE Joint Genome Institute"/>
            <person name="Ahrendt S."/>
            <person name="Riley R."/>
            <person name="Andreopoulos W."/>
            <person name="Labutti K."/>
            <person name="Pangilinan J."/>
            <person name="Ruiz-Duenas F.J."/>
            <person name="Barrasa J.M."/>
            <person name="Sanchez-Garcia M."/>
            <person name="Camarero S."/>
            <person name="Miyauchi S."/>
            <person name="Serrano A."/>
            <person name="Linde D."/>
            <person name="Babiker R."/>
            <person name="Drula E."/>
            <person name="Ayuso-Fernandez I."/>
            <person name="Pacheco R."/>
            <person name="Padilla G."/>
            <person name="Ferreira P."/>
            <person name="Barriuso J."/>
            <person name="Kellner H."/>
            <person name="Castanera R."/>
            <person name="Alfaro M."/>
            <person name="Ramirez L."/>
            <person name="Pisabarro A.G."/>
            <person name="Kuo A."/>
            <person name="Tritt A."/>
            <person name="Lipzen A."/>
            <person name="He G."/>
            <person name="Yan M."/>
            <person name="Ng V."/>
            <person name="Cullen D."/>
            <person name="Martin F."/>
            <person name="Rosso M.-N."/>
            <person name="Henrissat B."/>
            <person name="Hibbett D."/>
            <person name="Martinez A.T."/>
            <person name="Grigoriev I.V."/>
        </authorList>
    </citation>
    <scope>NUCLEOTIDE SEQUENCE</scope>
    <source>
        <strain evidence="4">ATCC 90797</strain>
    </source>
</reference>
<dbReference type="OrthoDB" id="48988at2759"/>